<evidence type="ECO:0000313" key="1">
    <source>
        <dbReference type="EMBL" id="KAJ9053630.1"/>
    </source>
</evidence>
<dbReference type="EMBL" id="QTSX02006502">
    <property type="protein sequence ID" value="KAJ9053630.1"/>
    <property type="molecule type" value="Genomic_DNA"/>
</dbReference>
<proteinExistence type="predicted"/>
<keyword evidence="2" id="KW-1185">Reference proteome</keyword>
<dbReference type="Proteomes" id="UP001165960">
    <property type="component" value="Unassembled WGS sequence"/>
</dbReference>
<name>A0ACC2RU77_9FUNG</name>
<sequence length="117" mass="13404">MNLLACRKKADNFSAWHLSYLYLASYYCKMDLGSLSSADQQKLNEYLTKKQEAEVMTSYLNLTQDCFTACVDDFTSSTLSSTEDKCISKCVKKFLATSERINARFSEENMKLQQAMQ</sequence>
<protein>
    <submittedName>
        <fullName evidence="1">Protein transporter tim9</fullName>
    </submittedName>
</protein>
<comment type="caution">
    <text evidence="1">The sequence shown here is derived from an EMBL/GenBank/DDBJ whole genome shotgun (WGS) entry which is preliminary data.</text>
</comment>
<accession>A0ACC2RU77</accession>
<gene>
    <name evidence="1" type="primary">TIM9_2</name>
    <name evidence="1" type="ORF">DSO57_1022425</name>
</gene>
<reference evidence="1" key="1">
    <citation type="submission" date="2022-04" db="EMBL/GenBank/DDBJ databases">
        <title>Genome of the entomopathogenic fungus Entomophthora muscae.</title>
        <authorList>
            <person name="Elya C."/>
            <person name="Lovett B.R."/>
            <person name="Lee E."/>
            <person name="Macias A.M."/>
            <person name="Hajek A.E."/>
            <person name="De Bivort B.L."/>
            <person name="Kasson M.T."/>
            <person name="De Fine Licht H.H."/>
            <person name="Stajich J.E."/>
        </authorList>
    </citation>
    <scope>NUCLEOTIDE SEQUENCE</scope>
    <source>
        <strain evidence="1">Berkeley</strain>
    </source>
</reference>
<organism evidence="1 2">
    <name type="scientific">Entomophthora muscae</name>
    <dbReference type="NCBI Taxonomy" id="34485"/>
    <lineage>
        <taxon>Eukaryota</taxon>
        <taxon>Fungi</taxon>
        <taxon>Fungi incertae sedis</taxon>
        <taxon>Zoopagomycota</taxon>
        <taxon>Entomophthoromycotina</taxon>
        <taxon>Entomophthoromycetes</taxon>
        <taxon>Entomophthorales</taxon>
        <taxon>Entomophthoraceae</taxon>
        <taxon>Entomophthora</taxon>
    </lineage>
</organism>
<evidence type="ECO:0000313" key="2">
    <source>
        <dbReference type="Proteomes" id="UP001165960"/>
    </source>
</evidence>